<dbReference type="AlphaFoldDB" id="A0A0C2WWJ1"/>
<proteinExistence type="predicted"/>
<organism evidence="3 4">
    <name type="scientific">Serendipita vermifera MAFF 305830</name>
    <dbReference type="NCBI Taxonomy" id="933852"/>
    <lineage>
        <taxon>Eukaryota</taxon>
        <taxon>Fungi</taxon>
        <taxon>Dikarya</taxon>
        <taxon>Basidiomycota</taxon>
        <taxon>Agaricomycotina</taxon>
        <taxon>Agaricomycetes</taxon>
        <taxon>Sebacinales</taxon>
        <taxon>Serendipitaceae</taxon>
        <taxon>Serendipita</taxon>
    </lineage>
</organism>
<reference evidence="4" key="2">
    <citation type="submission" date="2015-01" db="EMBL/GenBank/DDBJ databases">
        <title>Evolutionary Origins and Diversification of the Mycorrhizal Mutualists.</title>
        <authorList>
            <consortium name="DOE Joint Genome Institute"/>
            <consortium name="Mycorrhizal Genomics Consortium"/>
            <person name="Kohler A."/>
            <person name="Kuo A."/>
            <person name="Nagy L.G."/>
            <person name="Floudas D."/>
            <person name="Copeland A."/>
            <person name="Barry K.W."/>
            <person name="Cichocki N."/>
            <person name="Veneault-Fourrey C."/>
            <person name="LaButti K."/>
            <person name="Lindquist E.A."/>
            <person name="Lipzen A."/>
            <person name="Lundell T."/>
            <person name="Morin E."/>
            <person name="Murat C."/>
            <person name="Riley R."/>
            <person name="Ohm R."/>
            <person name="Sun H."/>
            <person name="Tunlid A."/>
            <person name="Henrissat B."/>
            <person name="Grigoriev I.V."/>
            <person name="Hibbett D.S."/>
            <person name="Martin F."/>
        </authorList>
    </citation>
    <scope>NUCLEOTIDE SEQUENCE [LARGE SCALE GENOMIC DNA]</scope>
    <source>
        <strain evidence="4">MAFF 305830</strain>
    </source>
</reference>
<name>A0A0C2WWJ1_SERVB</name>
<feature type="region of interest" description="Disordered" evidence="1">
    <location>
        <begin position="1"/>
        <end position="106"/>
    </location>
</feature>
<dbReference type="Pfam" id="PF17100">
    <property type="entry name" value="NACHT_N"/>
    <property type="match status" value="1"/>
</dbReference>
<evidence type="ECO:0000313" key="3">
    <source>
        <dbReference type="EMBL" id="KIM21727.1"/>
    </source>
</evidence>
<dbReference type="OrthoDB" id="7464126at2759"/>
<dbReference type="EMBL" id="KN824373">
    <property type="protein sequence ID" value="KIM21727.1"/>
    <property type="molecule type" value="Genomic_DNA"/>
</dbReference>
<sequence>MGQIFSKCLGPREKRKRPRVVATTTTAAPPATVPTSQPIPTNNETTASPNEPTTSTNSETNASPNEPSIPSDQIIAPNGTATLSIEPNSPPTETAAPPNESNVPPSREMTLWDKAIETLPKEYKVPDEWRTPTTDGESIPGLVKKRQQECESKSWKITINGKELIVRELFKKILLWVQCFFAVGDAASRHDPVLGPLVWAGIRFILQVALNEVETYGAMLAGLERVTWLSAYCSAQESLHNEHFATNTRYSNINDAFVESLVRLYAAILKFLVRAHQYFTTNTAARIGKSIIKPSAWVTELTQAIDKQKANMEDYASLVHKSNVSQSLKDVLGMLQPFSEYMSEEFTRRKGMPSPFFARITQALWYTEEEHAEFMKWLSDIDYRMDNETNSRDILESSGT</sequence>
<evidence type="ECO:0000256" key="1">
    <source>
        <dbReference type="SAM" id="MobiDB-lite"/>
    </source>
</evidence>
<reference evidence="3 4" key="1">
    <citation type="submission" date="2014-04" db="EMBL/GenBank/DDBJ databases">
        <authorList>
            <consortium name="DOE Joint Genome Institute"/>
            <person name="Kuo A."/>
            <person name="Zuccaro A."/>
            <person name="Kohler A."/>
            <person name="Nagy L.G."/>
            <person name="Floudas D."/>
            <person name="Copeland A."/>
            <person name="Barry K.W."/>
            <person name="Cichocki N."/>
            <person name="Veneault-Fourrey C."/>
            <person name="LaButti K."/>
            <person name="Lindquist E.A."/>
            <person name="Lipzen A."/>
            <person name="Lundell T."/>
            <person name="Morin E."/>
            <person name="Murat C."/>
            <person name="Sun H."/>
            <person name="Tunlid A."/>
            <person name="Henrissat B."/>
            <person name="Grigoriev I.V."/>
            <person name="Hibbett D.S."/>
            <person name="Martin F."/>
            <person name="Nordberg H.P."/>
            <person name="Cantor M.N."/>
            <person name="Hua S.X."/>
        </authorList>
    </citation>
    <scope>NUCLEOTIDE SEQUENCE [LARGE SCALE GENOMIC DNA]</scope>
    <source>
        <strain evidence="3 4">MAFF 305830</strain>
    </source>
</reference>
<dbReference type="Proteomes" id="UP000054097">
    <property type="component" value="Unassembled WGS sequence"/>
</dbReference>
<evidence type="ECO:0000313" key="4">
    <source>
        <dbReference type="Proteomes" id="UP000054097"/>
    </source>
</evidence>
<dbReference type="STRING" id="933852.A0A0C2WWJ1"/>
<protein>
    <recommendedName>
        <fullName evidence="2">NWD NACHT-NTPase N-terminal domain-containing protein</fullName>
    </recommendedName>
</protein>
<feature type="compositionally biased region" description="Low complexity" evidence="1">
    <location>
        <begin position="20"/>
        <end position="66"/>
    </location>
</feature>
<feature type="domain" description="NWD NACHT-NTPase N-terminal" evidence="2">
    <location>
        <begin position="182"/>
        <end position="310"/>
    </location>
</feature>
<dbReference type="HOGENOM" id="CLU_689205_0_0_1"/>
<evidence type="ECO:0000259" key="2">
    <source>
        <dbReference type="Pfam" id="PF17100"/>
    </source>
</evidence>
<keyword evidence="4" id="KW-1185">Reference proteome</keyword>
<dbReference type="InterPro" id="IPR031359">
    <property type="entry name" value="NACHT_N"/>
</dbReference>
<gene>
    <name evidence="3" type="ORF">M408DRAFT_301361</name>
</gene>
<accession>A0A0C2WWJ1</accession>